<gene>
    <name evidence="1" type="ORF">GCM10009839_21850</name>
</gene>
<name>A0ABP5FCR2_9ACTN</name>
<dbReference type="Proteomes" id="UP001500751">
    <property type="component" value="Unassembled WGS sequence"/>
</dbReference>
<accession>A0ABP5FCR2</accession>
<organism evidence="1 2">
    <name type="scientific">Catenulispora yoronensis</name>
    <dbReference type="NCBI Taxonomy" id="450799"/>
    <lineage>
        <taxon>Bacteria</taxon>
        <taxon>Bacillati</taxon>
        <taxon>Actinomycetota</taxon>
        <taxon>Actinomycetes</taxon>
        <taxon>Catenulisporales</taxon>
        <taxon>Catenulisporaceae</taxon>
        <taxon>Catenulispora</taxon>
    </lineage>
</organism>
<keyword evidence="2" id="KW-1185">Reference proteome</keyword>
<reference evidence="2" key="1">
    <citation type="journal article" date="2019" name="Int. J. Syst. Evol. Microbiol.">
        <title>The Global Catalogue of Microorganisms (GCM) 10K type strain sequencing project: providing services to taxonomists for standard genome sequencing and annotation.</title>
        <authorList>
            <consortium name="The Broad Institute Genomics Platform"/>
            <consortium name="The Broad Institute Genome Sequencing Center for Infectious Disease"/>
            <person name="Wu L."/>
            <person name="Ma J."/>
        </authorList>
    </citation>
    <scope>NUCLEOTIDE SEQUENCE [LARGE SCALE GENOMIC DNA]</scope>
    <source>
        <strain evidence="2">JCM 16014</strain>
    </source>
</reference>
<evidence type="ECO:0000313" key="2">
    <source>
        <dbReference type="Proteomes" id="UP001500751"/>
    </source>
</evidence>
<evidence type="ECO:0000313" key="1">
    <source>
        <dbReference type="EMBL" id="GAA2023801.1"/>
    </source>
</evidence>
<proteinExistence type="predicted"/>
<sequence length="143" mass="15340">MPGFSPRGEPSVHISKRNSFKLGVTTAASALGLGVLGTATASAASAAPAEPAYGKTHLTTVINQWTHWSTDPNASSHAGELHSGSNYFYCWTVGTPYHGKETDRTSAVWLLTDDDAGHRGVWVNDVYLDEWGFAHDTDVLPHC</sequence>
<protein>
    <submittedName>
        <fullName evidence="1">Uncharacterized protein</fullName>
    </submittedName>
</protein>
<dbReference type="EMBL" id="BAAAQN010000009">
    <property type="protein sequence ID" value="GAA2023801.1"/>
    <property type="molecule type" value="Genomic_DNA"/>
</dbReference>
<comment type="caution">
    <text evidence="1">The sequence shown here is derived from an EMBL/GenBank/DDBJ whole genome shotgun (WGS) entry which is preliminary data.</text>
</comment>